<sequence>MRSSLFLRVLLGATILTQAAPVRAQQGQDWFVPGQPQKSTAPRTNTHVNPRNAQPPAAGVGAGAEAAAAPPGPPPPQMQLQLPPVPQLPPLPKGPAPPAAVIGVLGVPEVMRASTAAQEVERAIGGRRAKLNQDAQKEQAAWRDMQQALVNVRSKLNPEQIRARERALQDRITNAQRQFRDRNRIIQEEGQYALGQIEQTLVAVIRQISESRGMNLVLHRQQVALNVNEFDITAEVAGELNKVLPSVTIPAEGQEPPMVPVKPPVPGQPPGQPPTTAASPGAVPTTATPSAATPAAAGAPPAATPPPAAPGAPVANGK</sequence>
<comment type="similarity">
    <text evidence="1">Belongs to the Skp family.</text>
</comment>
<evidence type="ECO:0000313" key="5">
    <source>
        <dbReference type="EMBL" id="HGC43777.1"/>
    </source>
</evidence>
<dbReference type="GO" id="GO:0005829">
    <property type="term" value="C:cytosol"/>
    <property type="evidence" value="ECO:0007669"/>
    <property type="project" value="TreeGrafter"/>
</dbReference>
<reference evidence="5" key="1">
    <citation type="journal article" date="2020" name="mSystems">
        <title>Genome- and Community-Level Interaction Insights into Carbon Utilization and Element Cycling Functions of Hydrothermarchaeota in Hydrothermal Sediment.</title>
        <authorList>
            <person name="Zhou Z."/>
            <person name="Liu Y."/>
            <person name="Xu W."/>
            <person name="Pan J."/>
            <person name="Luo Z.H."/>
            <person name="Li M."/>
        </authorList>
    </citation>
    <scope>NUCLEOTIDE SEQUENCE</scope>
    <source>
        <strain evidence="5">SpSt-997</strain>
    </source>
</reference>
<dbReference type="AlphaFoldDB" id="A0A8J4M6H0"/>
<organism evidence="5">
    <name type="scientific">Acidicaldus sp</name>
    <dbReference type="NCBI Taxonomy" id="1872105"/>
    <lineage>
        <taxon>Bacteria</taxon>
        <taxon>Pseudomonadati</taxon>
        <taxon>Pseudomonadota</taxon>
        <taxon>Alphaproteobacteria</taxon>
        <taxon>Acetobacterales</taxon>
        <taxon>Acetobacteraceae</taxon>
        <taxon>Acidicaldus</taxon>
    </lineage>
</organism>
<feature type="chain" id="PRO_5035220442" evidence="4">
    <location>
        <begin position="25"/>
        <end position="318"/>
    </location>
</feature>
<dbReference type="GO" id="GO:0051082">
    <property type="term" value="F:unfolded protein binding"/>
    <property type="evidence" value="ECO:0007669"/>
    <property type="project" value="InterPro"/>
</dbReference>
<feature type="compositionally biased region" description="Low complexity" evidence="3">
    <location>
        <begin position="54"/>
        <end position="69"/>
    </location>
</feature>
<dbReference type="PANTHER" id="PTHR35089:SF1">
    <property type="entry name" value="CHAPERONE PROTEIN SKP"/>
    <property type="match status" value="1"/>
</dbReference>
<name>A0A8J4M6H0_9PROT</name>
<gene>
    <name evidence="5" type="ORF">ENY07_11245</name>
</gene>
<evidence type="ECO:0000256" key="3">
    <source>
        <dbReference type="SAM" id="MobiDB-lite"/>
    </source>
</evidence>
<dbReference type="EMBL" id="DTQM01000215">
    <property type="protein sequence ID" value="HGC43777.1"/>
    <property type="molecule type" value="Genomic_DNA"/>
</dbReference>
<feature type="signal peptide" evidence="4">
    <location>
        <begin position="1"/>
        <end position="24"/>
    </location>
</feature>
<evidence type="ECO:0000256" key="4">
    <source>
        <dbReference type="SAM" id="SignalP"/>
    </source>
</evidence>
<dbReference type="GO" id="GO:0050821">
    <property type="term" value="P:protein stabilization"/>
    <property type="evidence" value="ECO:0007669"/>
    <property type="project" value="TreeGrafter"/>
</dbReference>
<dbReference type="InterPro" id="IPR005632">
    <property type="entry name" value="Chaperone_Skp"/>
</dbReference>
<keyword evidence="2 4" id="KW-0732">Signal</keyword>
<feature type="compositionally biased region" description="Polar residues" evidence="3">
    <location>
        <begin position="36"/>
        <end position="52"/>
    </location>
</feature>
<proteinExistence type="inferred from homology"/>
<evidence type="ECO:0000256" key="2">
    <source>
        <dbReference type="ARBA" id="ARBA00022729"/>
    </source>
</evidence>
<feature type="region of interest" description="Disordered" evidence="3">
    <location>
        <begin position="254"/>
        <end position="318"/>
    </location>
</feature>
<dbReference type="SUPFAM" id="SSF111384">
    <property type="entry name" value="OmpH-like"/>
    <property type="match status" value="1"/>
</dbReference>
<dbReference type="SMART" id="SM00935">
    <property type="entry name" value="OmpH"/>
    <property type="match status" value="1"/>
</dbReference>
<feature type="compositionally biased region" description="Pro residues" evidence="3">
    <location>
        <begin position="70"/>
        <end position="94"/>
    </location>
</feature>
<dbReference type="Gene3D" id="3.30.910.20">
    <property type="entry name" value="Skp domain"/>
    <property type="match status" value="1"/>
</dbReference>
<feature type="compositionally biased region" description="Pro residues" evidence="3">
    <location>
        <begin position="257"/>
        <end position="273"/>
    </location>
</feature>
<dbReference type="Pfam" id="PF03938">
    <property type="entry name" value="OmpH"/>
    <property type="match status" value="1"/>
</dbReference>
<feature type="compositionally biased region" description="Low complexity" evidence="3">
    <location>
        <begin position="274"/>
        <end position="301"/>
    </location>
</feature>
<evidence type="ECO:0000256" key="1">
    <source>
        <dbReference type="ARBA" id="ARBA00009091"/>
    </source>
</evidence>
<dbReference type="InterPro" id="IPR024930">
    <property type="entry name" value="Skp_dom_sf"/>
</dbReference>
<dbReference type="PANTHER" id="PTHR35089">
    <property type="entry name" value="CHAPERONE PROTEIN SKP"/>
    <property type="match status" value="1"/>
</dbReference>
<accession>A0A8J4M6H0</accession>
<protein>
    <submittedName>
        <fullName evidence="5">OmpH family outer membrane protein</fullName>
    </submittedName>
</protein>
<feature type="region of interest" description="Disordered" evidence="3">
    <location>
        <begin position="30"/>
        <end position="94"/>
    </location>
</feature>
<comment type="caution">
    <text evidence="5">The sequence shown here is derived from an EMBL/GenBank/DDBJ whole genome shotgun (WGS) entry which is preliminary data.</text>
</comment>